<evidence type="ECO:0000256" key="2">
    <source>
        <dbReference type="ARBA" id="ARBA00012729"/>
    </source>
</evidence>
<dbReference type="InterPro" id="IPR001579">
    <property type="entry name" value="Glyco_hydro_18_chit_AS"/>
</dbReference>
<keyword evidence="10" id="KW-0732">Signal</keyword>
<evidence type="ECO:0000256" key="9">
    <source>
        <dbReference type="RuleBase" id="RU004453"/>
    </source>
</evidence>
<dbReference type="InterPro" id="IPR050542">
    <property type="entry name" value="Glycosyl_Hydrlase18_Chitinase"/>
</dbReference>
<dbReference type="InterPro" id="IPR017853">
    <property type="entry name" value="GH"/>
</dbReference>
<evidence type="ECO:0000313" key="12">
    <source>
        <dbReference type="EMBL" id="QKX54215.1"/>
    </source>
</evidence>
<keyword evidence="7" id="KW-0624">Polysaccharide degradation</keyword>
<name>A0A7H8QL40_TALRU</name>
<comment type="similarity">
    <text evidence="9">Belongs to the glycosyl hydrolase 18 family.</text>
</comment>
<keyword evidence="3 8" id="KW-0378">Hydrolase</keyword>
<keyword evidence="6 8" id="KW-0326">Glycosidase</keyword>
<evidence type="ECO:0000256" key="6">
    <source>
        <dbReference type="ARBA" id="ARBA00023295"/>
    </source>
</evidence>
<dbReference type="GO" id="GO:0008843">
    <property type="term" value="F:endochitinase activity"/>
    <property type="evidence" value="ECO:0007669"/>
    <property type="project" value="UniProtKB-EC"/>
</dbReference>
<dbReference type="PANTHER" id="PTHR45708">
    <property type="entry name" value="ENDOCHITINASE"/>
    <property type="match status" value="1"/>
</dbReference>
<proteinExistence type="inferred from homology"/>
<evidence type="ECO:0000313" key="13">
    <source>
        <dbReference type="Proteomes" id="UP000509510"/>
    </source>
</evidence>
<dbReference type="InterPro" id="IPR001223">
    <property type="entry name" value="Glyco_hydro18_cat"/>
</dbReference>
<dbReference type="Pfam" id="PF00704">
    <property type="entry name" value="Glyco_hydro_18"/>
    <property type="match status" value="1"/>
</dbReference>
<sequence>MFSKSLNILAATLACSSLCQPALSLPTVEKRDNAATPRNVLYVQTFTDSNNNFYNLTDLVTQSTGITHVILASLHLDSPTELHLNDNDITSSYWDPLWPMVSSLQSSGVKVMLMMGGAAAGSWANIASDFDSYYPPILKVLQDHSLDGFDFDVEEDVSQDALVQLAQQLDSDLGTDFIITGAPVASAMSGGGNLDNVDWASLDAAATSSNRPNGKLFNWYNTQFYDGWGDASSTGSYDSIISAGWDASRIVLGVLTSGGEGSGYDDLSTLSSTISSLKSSYSNFGGISGWEYGGAGSSDSDDPNQWVAAISAALSS</sequence>
<keyword evidence="5" id="KW-0119">Carbohydrate metabolism</keyword>
<dbReference type="OrthoDB" id="3012298at2759"/>
<dbReference type="GO" id="GO:0005576">
    <property type="term" value="C:extracellular region"/>
    <property type="evidence" value="ECO:0007669"/>
    <property type="project" value="TreeGrafter"/>
</dbReference>
<dbReference type="KEGG" id="trg:TRUGW13939_01300"/>
<dbReference type="PROSITE" id="PS01095">
    <property type="entry name" value="GH18_1"/>
    <property type="match status" value="1"/>
</dbReference>
<dbReference type="EC" id="3.2.1.14" evidence="2"/>
<dbReference type="GeneID" id="55988812"/>
<accession>A0A7H8QL40</accession>
<dbReference type="Proteomes" id="UP000509510">
    <property type="component" value="Chromosome I"/>
</dbReference>
<evidence type="ECO:0000259" key="11">
    <source>
        <dbReference type="PROSITE" id="PS51910"/>
    </source>
</evidence>
<dbReference type="AlphaFoldDB" id="A0A7H8QL40"/>
<feature type="chain" id="PRO_5028899062" description="chitinase" evidence="10">
    <location>
        <begin position="25"/>
        <end position="316"/>
    </location>
</feature>
<keyword evidence="4" id="KW-0146">Chitin degradation</keyword>
<evidence type="ECO:0000256" key="3">
    <source>
        <dbReference type="ARBA" id="ARBA00022801"/>
    </source>
</evidence>
<dbReference type="RefSeq" id="XP_035340394.1">
    <property type="nucleotide sequence ID" value="XM_035484501.1"/>
</dbReference>
<dbReference type="GO" id="GO:0000272">
    <property type="term" value="P:polysaccharide catabolic process"/>
    <property type="evidence" value="ECO:0007669"/>
    <property type="project" value="UniProtKB-KW"/>
</dbReference>
<dbReference type="PANTHER" id="PTHR45708:SF60">
    <property type="entry name" value="III CHITINASE, PUTATIVE (AFU_ORTHOLOGUE AFUA_5G03850)-RELATED"/>
    <property type="match status" value="1"/>
</dbReference>
<evidence type="ECO:0000256" key="10">
    <source>
        <dbReference type="SAM" id="SignalP"/>
    </source>
</evidence>
<gene>
    <name evidence="12" type="ORF">TRUGW13939_01300</name>
</gene>
<protein>
    <recommendedName>
        <fullName evidence="2">chitinase</fullName>
        <ecNumber evidence="2">3.2.1.14</ecNumber>
    </recommendedName>
</protein>
<dbReference type="PROSITE" id="PS51257">
    <property type="entry name" value="PROKAR_LIPOPROTEIN"/>
    <property type="match status" value="1"/>
</dbReference>
<dbReference type="GO" id="GO:0006032">
    <property type="term" value="P:chitin catabolic process"/>
    <property type="evidence" value="ECO:0007669"/>
    <property type="project" value="UniProtKB-KW"/>
</dbReference>
<keyword evidence="13" id="KW-1185">Reference proteome</keyword>
<evidence type="ECO:0000256" key="7">
    <source>
        <dbReference type="ARBA" id="ARBA00023326"/>
    </source>
</evidence>
<feature type="domain" description="GH18" evidence="11">
    <location>
        <begin position="37"/>
        <end position="316"/>
    </location>
</feature>
<organism evidence="12 13">
    <name type="scientific">Talaromyces rugulosus</name>
    <name type="common">Penicillium rugulosum</name>
    <dbReference type="NCBI Taxonomy" id="121627"/>
    <lineage>
        <taxon>Eukaryota</taxon>
        <taxon>Fungi</taxon>
        <taxon>Dikarya</taxon>
        <taxon>Ascomycota</taxon>
        <taxon>Pezizomycotina</taxon>
        <taxon>Eurotiomycetes</taxon>
        <taxon>Eurotiomycetidae</taxon>
        <taxon>Eurotiales</taxon>
        <taxon>Trichocomaceae</taxon>
        <taxon>Talaromyces</taxon>
        <taxon>Talaromyces sect. Islandici</taxon>
    </lineage>
</organism>
<evidence type="ECO:0000256" key="5">
    <source>
        <dbReference type="ARBA" id="ARBA00023277"/>
    </source>
</evidence>
<evidence type="ECO:0000256" key="1">
    <source>
        <dbReference type="ARBA" id="ARBA00000822"/>
    </source>
</evidence>
<dbReference type="EMBL" id="CP055898">
    <property type="protein sequence ID" value="QKX54215.1"/>
    <property type="molecule type" value="Genomic_DNA"/>
</dbReference>
<comment type="catalytic activity">
    <reaction evidence="1">
        <text>Random endo-hydrolysis of N-acetyl-beta-D-glucosaminide (1-&gt;4)-beta-linkages in chitin and chitodextrins.</text>
        <dbReference type="EC" id="3.2.1.14"/>
    </reaction>
</comment>
<dbReference type="SUPFAM" id="SSF51445">
    <property type="entry name" value="(Trans)glycosidases"/>
    <property type="match status" value="1"/>
</dbReference>
<evidence type="ECO:0000256" key="8">
    <source>
        <dbReference type="RuleBase" id="RU000489"/>
    </source>
</evidence>
<feature type="signal peptide" evidence="10">
    <location>
        <begin position="1"/>
        <end position="24"/>
    </location>
</feature>
<reference evidence="13" key="1">
    <citation type="submission" date="2020-06" db="EMBL/GenBank/DDBJ databases">
        <title>A chromosome-scale genome assembly of Talaromyces rugulosus W13939.</title>
        <authorList>
            <person name="Wang B."/>
            <person name="Guo L."/>
            <person name="Ye K."/>
            <person name="Wang L."/>
        </authorList>
    </citation>
    <scope>NUCLEOTIDE SEQUENCE [LARGE SCALE GENOMIC DNA]</scope>
    <source>
        <strain evidence="13">W13939</strain>
    </source>
</reference>
<dbReference type="PROSITE" id="PS51910">
    <property type="entry name" value="GH18_2"/>
    <property type="match status" value="1"/>
</dbReference>
<evidence type="ECO:0000256" key="4">
    <source>
        <dbReference type="ARBA" id="ARBA00023024"/>
    </source>
</evidence>
<dbReference type="Gene3D" id="3.20.20.80">
    <property type="entry name" value="Glycosidases"/>
    <property type="match status" value="1"/>
</dbReference>